<gene>
    <name evidence="5" type="ORF">F8153_14440</name>
</gene>
<evidence type="ECO:0000256" key="2">
    <source>
        <dbReference type="ARBA" id="ARBA00023015"/>
    </source>
</evidence>
<comment type="caution">
    <text evidence="5">The sequence shown here is derived from an EMBL/GenBank/DDBJ whole genome shotgun (WGS) entry which is preliminary data.</text>
</comment>
<name>A0A833HLM3_9FIRM</name>
<dbReference type="Pfam" id="PF03965">
    <property type="entry name" value="Penicillinase_R"/>
    <property type="match status" value="1"/>
</dbReference>
<keyword evidence="2" id="KW-0805">Transcription regulation</keyword>
<evidence type="ECO:0000256" key="3">
    <source>
        <dbReference type="ARBA" id="ARBA00023125"/>
    </source>
</evidence>
<dbReference type="Gene3D" id="1.10.10.10">
    <property type="entry name" value="Winged helix-like DNA-binding domain superfamily/Winged helix DNA-binding domain"/>
    <property type="match status" value="1"/>
</dbReference>
<dbReference type="Proteomes" id="UP000465601">
    <property type="component" value="Unassembled WGS sequence"/>
</dbReference>
<keyword evidence="3" id="KW-0238">DNA-binding</keyword>
<dbReference type="PIRSF" id="PIRSF019455">
    <property type="entry name" value="CopR_AtkY"/>
    <property type="match status" value="1"/>
</dbReference>
<accession>A0A833HLM3</accession>
<dbReference type="GO" id="GO:0045892">
    <property type="term" value="P:negative regulation of DNA-templated transcription"/>
    <property type="evidence" value="ECO:0007669"/>
    <property type="project" value="InterPro"/>
</dbReference>
<protein>
    <submittedName>
        <fullName evidence="5">BlaI/MecI/CopY family transcriptional regulator</fullName>
    </submittedName>
</protein>
<sequence length="120" mass="14128">MNLTDAELVIMNLLWEKGELKANQISDYMISEKDWKKNTTYTLINRLIKKQAIERSDPGFVCKPLIEVEEVRIKETKLLLEKIYQGSFKLLVQNFIQSEEISNAEINEIKKMIEEVKHNE</sequence>
<dbReference type="SUPFAM" id="SSF46785">
    <property type="entry name" value="Winged helix' DNA-binding domain"/>
    <property type="match status" value="1"/>
</dbReference>
<keyword evidence="6" id="KW-1185">Reference proteome</keyword>
<dbReference type="GO" id="GO:0003677">
    <property type="term" value="F:DNA binding"/>
    <property type="evidence" value="ECO:0007669"/>
    <property type="project" value="UniProtKB-KW"/>
</dbReference>
<dbReference type="Gene3D" id="1.10.4040.10">
    <property type="entry name" value="Penicillinase repressor domain"/>
    <property type="match status" value="1"/>
</dbReference>
<comment type="similarity">
    <text evidence="1">Belongs to the BlaI transcriptional regulatory family.</text>
</comment>
<evidence type="ECO:0000313" key="6">
    <source>
        <dbReference type="Proteomes" id="UP000465601"/>
    </source>
</evidence>
<dbReference type="AlphaFoldDB" id="A0A833HLM3"/>
<evidence type="ECO:0000256" key="4">
    <source>
        <dbReference type="ARBA" id="ARBA00023163"/>
    </source>
</evidence>
<dbReference type="InterPro" id="IPR036388">
    <property type="entry name" value="WH-like_DNA-bd_sf"/>
</dbReference>
<evidence type="ECO:0000313" key="5">
    <source>
        <dbReference type="EMBL" id="KAB3525927.1"/>
    </source>
</evidence>
<dbReference type="RefSeq" id="WP_151867061.1">
    <property type="nucleotide sequence ID" value="NZ_WBZB01000055.1"/>
</dbReference>
<reference evidence="5 6" key="1">
    <citation type="submission" date="2019-10" db="EMBL/GenBank/DDBJ databases">
        <title>Alkaliphilus serpentinus sp. nov. and Alkaliphilus pronyensis sp. nov., two novel anaerobic alkaliphilic species isolated from the serpentinized-hosted hydrothermal field of the Prony Bay (New Caledonia).</title>
        <authorList>
            <person name="Postec A."/>
        </authorList>
    </citation>
    <scope>NUCLEOTIDE SEQUENCE [LARGE SCALE GENOMIC DNA]</scope>
    <source>
        <strain evidence="5 6">LacT</strain>
    </source>
</reference>
<proteinExistence type="inferred from homology"/>
<organism evidence="5 6">
    <name type="scientific">Alkaliphilus serpentinus</name>
    <dbReference type="NCBI Taxonomy" id="1482731"/>
    <lineage>
        <taxon>Bacteria</taxon>
        <taxon>Bacillati</taxon>
        <taxon>Bacillota</taxon>
        <taxon>Clostridia</taxon>
        <taxon>Peptostreptococcales</taxon>
        <taxon>Natronincolaceae</taxon>
        <taxon>Alkaliphilus</taxon>
    </lineage>
</organism>
<dbReference type="OrthoDB" id="9795583at2"/>
<dbReference type="EMBL" id="WBZB01000055">
    <property type="protein sequence ID" value="KAB3525927.1"/>
    <property type="molecule type" value="Genomic_DNA"/>
</dbReference>
<dbReference type="InterPro" id="IPR005650">
    <property type="entry name" value="BlaI_family"/>
</dbReference>
<dbReference type="InterPro" id="IPR036390">
    <property type="entry name" value="WH_DNA-bd_sf"/>
</dbReference>
<evidence type="ECO:0000256" key="1">
    <source>
        <dbReference type="ARBA" id="ARBA00011046"/>
    </source>
</evidence>
<keyword evidence="4" id="KW-0804">Transcription</keyword>